<protein>
    <submittedName>
        <fullName evidence="2">Uncharacterized protein</fullName>
    </submittedName>
</protein>
<dbReference type="AlphaFoldDB" id="A0A1G4SR40"/>
<accession>A0A1G4SR40</accession>
<name>A0A1G4SR40_9BACL</name>
<evidence type="ECO:0000313" key="3">
    <source>
        <dbReference type="Proteomes" id="UP000198601"/>
    </source>
</evidence>
<feature type="transmembrane region" description="Helical" evidence="1">
    <location>
        <begin position="103"/>
        <end position="126"/>
    </location>
</feature>
<dbReference type="RefSeq" id="WP_217266758.1">
    <property type="nucleotide sequence ID" value="NZ_FMTT01000033.1"/>
</dbReference>
<reference evidence="3" key="1">
    <citation type="submission" date="2016-10" db="EMBL/GenBank/DDBJ databases">
        <authorList>
            <person name="Varghese N."/>
            <person name="Submissions S."/>
        </authorList>
    </citation>
    <scope>NUCLEOTIDE SEQUENCE [LARGE SCALE GENOMIC DNA]</scope>
    <source>
        <strain evidence="3">CGMCC 1.8946</strain>
    </source>
</reference>
<feature type="transmembrane region" description="Helical" evidence="1">
    <location>
        <begin position="73"/>
        <end position="91"/>
    </location>
</feature>
<dbReference type="EMBL" id="FMTT01000033">
    <property type="protein sequence ID" value="SCW71578.1"/>
    <property type="molecule type" value="Genomic_DNA"/>
</dbReference>
<feature type="transmembrane region" description="Helical" evidence="1">
    <location>
        <begin position="23"/>
        <end position="48"/>
    </location>
</feature>
<keyword evidence="1" id="KW-0472">Membrane</keyword>
<keyword evidence="3" id="KW-1185">Reference proteome</keyword>
<evidence type="ECO:0000256" key="1">
    <source>
        <dbReference type="SAM" id="Phobius"/>
    </source>
</evidence>
<sequence>MSDYGRQTRQWWDAGERVNIGRVIAHTLIGSVMSWSLFIVCFVGFQLLKPSLDPLLNQIWQAASLPISETSELIMHGFQIFCNFLVFHYIVRRSIKKAGRVEFKGNLIACMLISLIPWLFFIATSLSSAKQPSSLGPIQIFELMLYLLSFVLAVYVPYKYKQLTPVEAVREDQV</sequence>
<gene>
    <name evidence="2" type="ORF">SAMN04487970_103331</name>
</gene>
<keyword evidence="1" id="KW-1133">Transmembrane helix</keyword>
<evidence type="ECO:0000313" key="2">
    <source>
        <dbReference type="EMBL" id="SCW71578.1"/>
    </source>
</evidence>
<dbReference type="Proteomes" id="UP000198601">
    <property type="component" value="Unassembled WGS sequence"/>
</dbReference>
<organism evidence="2 3">
    <name type="scientific">Paenibacillus tianmuensis</name>
    <dbReference type="NCBI Taxonomy" id="624147"/>
    <lineage>
        <taxon>Bacteria</taxon>
        <taxon>Bacillati</taxon>
        <taxon>Bacillota</taxon>
        <taxon>Bacilli</taxon>
        <taxon>Bacillales</taxon>
        <taxon>Paenibacillaceae</taxon>
        <taxon>Paenibacillus</taxon>
    </lineage>
</organism>
<keyword evidence="1" id="KW-0812">Transmembrane</keyword>
<feature type="transmembrane region" description="Helical" evidence="1">
    <location>
        <begin position="138"/>
        <end position="158"/>
    </location>
</feature>
<dbReference type="STRING" id="624147.SAMN04487970_103331"/>
<proteinExistence type="predicted"/>